<name>A0A5B0LVF7_PUCGR</name>
<evidence type="ECO:0000256" key="1">
    <source>
        <dbReference type="SAM" id="MobiDB-lite"/>
    </source>
</evidence>
<organism evidence="2 3">
    <name type="scientific">Puccinia graminis f. sp. tritici</name>
    <dbReference type="NCBI Taxonomy" id="56615"/>
    <lineage>
        <taxon>Eukaryota</taxon>
        <taxon>Fungi</taxon>
        <taxon>Dikarya</taxon>
        <taxon>Basidiomycota</taxon>
        <taxon>Pucciniomycotina</taxon>
        <taxon>Pucciniomycetes</taxon>
        <taxon>Pucciniales</taxon>
        <taxon>Pucciniaceae</taxon>
        <taxon>Puccinia</taxon>
    </lineage>
</organism>
<accession>A0A5B0LVF7</accession>
<feature type="region of interest" description="Disordered" evidence="1">
    <location>
        <begin position="1"/>
        <end position="22"/>
    </location>
</feature>
<protein>
    <submittedName>
        <fullName evidence="2">Uncharacterized protein</fullName>
    </submittedName>
</protein>
<dbReference type="Proteomes" id="UP000325313">
    <property type="component" value="Unassembled WGS sequence"/>
</dbReference>
<evidence type="ECO:0000313" key="3">
    <source>
        <dbReference type="Proteomes" id="UP000325313"/>
    </source>
</evidence>
<proteinExistence type="predicted"/>
<dbReference type="AlphaFoldDB" id="A0A5B0LVF7"/>
<dbReference type="EMBL" id="VDEP01000506">
    <property type="protein sequence ID" value="KAA1068076.1"/>
    <property type="molecule type" value="Genomic_DNA"/>
</dbReference>
<comment type="caution">
    <text evidence="2">The sequence shown here is derived from an EMBL/GenBank/DDBJ whole genome shotgun (WGS) entry which is preliminary data.</text>
</comment>
<evidence type="ECO:0000313" key="2">
    <source>
        <dbReference type="EMBL" id="KAA1068076.1"/>
    </source>
</evidence>
<gene>
    <name evidence="2" type="ORF">PGTUg99_010227</name>
</gene>
<sequence length="63" mass="6979">MEEKRRSSWARSQLSRPGPIRANISKLPPLLSSVWTSTSSNSEVRNTAIRIVASQAQSDLGRL</sequence>
<reference evidence="2 3" key="1">
    <citation type="submission" date="2019-05" db="EMBL/GenBank/DDBJ databases">
        <title>Emergence of the Ug99 lineage of the wheat stem rust pathogen through somatic hybridization.</title>
        <authorList>
            <person name="Li F."/>
            <person name="Upadhyaya N.M."/>
            <person name="Sperschneider J."/>
            <person name="Matny O."/>
            <person name="Nguyen-Phuc H."/>
            <person name="Mago R."/>
            <person name="Raley C."/>
            <person name="Miller M.E."/>
            <person name="Silverstein K.A.T."/>
            <person name="Henningsen E."/>
            <person name="Hirsch C.D."/>
            <person name="Visser B."/>
            <person name="Pretorius Z.A."/>
            <person name="Steffenson B.J."/>
            <person name="Schwessinger B."/>
            <person name="Dodds P.N."/>
            <person name="Figueroa M."/>
        </authorList>
    </citation>
    <scope>NUCLEOTIDE SEQUENCE [LARGE SCALE GENOMIC DNA]</scope>
    <source>
        <strain evidence="2 3">Ug99</strain>
    </source>
</reference>